<evidence type="ECO:0000256" key="14">
    <source>
        <dbReference type="ARBA" id="ARBA00056759"/>
    </source>
</evidence>
<comment type="cofactor">
    <cofactor evidence="1 16">
        <name>heme</name>
        <dbReference type="ChEBI" id="CHEBI:30413"/>
    </cofactor>
</comment>
<dbReference type="EMBL" id="BKCP01004405">
    <property type="protein sequence ID" value="GER30935.1"/>
    <property type="molecule type" value="Genomic_DNA"/>
</dbReference>
<dbReference type="GO" id="GO:0102915">
    <property type="term" value="F:piperitol synthase activity"/>
    <property type="evidence" value="ECO:0007669"/>
    <property type="project" value="UniProtKB-EC"/>
</dbReference>
<evidence type="ECO:0000256" key="10">
    <source>
        <dbReference type="ARBA" id="ARBA00023033"/>
    </source>
</evidence>
<dbReference type="AlphaFoldDB" id="A0A5A7PDB3"/>
<dbReference type="GO" id="GO:0020037">
    <property type="term" value="F:heme binding"/>
    <property type="evidence" value="ECO:0007669"/>
    <property type="project" value="InterPro"/>
</dbReference>
<keyword evidence="4 16" id="KW-0349">Heme</keyword>
<organism evidence="17 18">
    <name type="scientific">Striga asiatica</name>
    <name type="common">Asiatic witchweed</name>
    <name type="synonym">Buchnera asiatica</name>
    <dbReference type="NCBI Taxonomy" id="4170"/>
    <lineage>
        <taxon>Eukaryota</taxon>
        <taxon>Viridiplantae</taxon>
        <taxon>Streptophyta</taxon>
        <taxon>Embryophyta</taxon>
        <taxon>Tracheophyta</taxon>
        <taxon>Spermatophyta</taxon>
        <taxon>Magnoliopsida</taxon>
        <taxon>eudicotyledons</taxon>
        <taxon>Gunneridae</taxon>
        <taxon>Pentapetalae</taxon>
        <taxon>asterids</taxon>
        <taxon>lamiids</taxon>
        <taxon>Lamiales</taxon>
        <taxon>Orobanchaceae</taxon>
        <taxon>Buchnereae</taxon>
        <taxon>Striga</taxon>
    </lineage>
</organism>
<evidence type="ECO:0000256" key="2">
    <source>
        <dbReference type="ARBA" id="ARBA00004167"/>
    </source>
</evidence>
<dbReference type="InterPro" id="IPR017972">
    <property type="entry name" value="Cyt_P450_CS"/>
</dbReference>
<dbReference type="GO" id="GO:0016020">
    <property type="term" value="C:membrane"/>
    <property type="evidence" value="ECO:0007669"/>
    <property type="project" value="UniProtKB-SubCell"/>
</dbReference>
<dbReference type="OrthoDB" id="1055148at2759"/>
<evidence type="ECO:0000256" key="1">
    <source>
        <dbReference type="ARBA" id="ARBA00001971"/>
    </source>
</evidence>
<dbReference type="FunFam" id="1.10.630.10:FF:000126">
    <property type="entry name" value="Predicted protein"/>
    <property type="match status" value="1"/>
</dbReference>
<dbReference type="GO" id="GO:0005506">
    <property type="term" value="F:iron ion binding"/>
    <property type="evidence" value="ECO:0007669"/>
    <property type="project" value="InterPro"/>
</dbReference>
<dbReference type="EC" id="1.14.19.74" evidence="15"/>
<keyword evidence="18" id="KW-1185">Reference proteome</keyword>
<dbReference type="PANTHER" id="PTHR47947">
    <property type="entry name" value="CYTOCHROME P450 82C3-RELATED"/>
    <property type="match status" value="1"/>
</dbReference>
<dbReference type="PROSITE" id="PS00086">
    <property type="entry name" value="CYTOCHROME_P450"/>
    <property type="match status" value="2"/>
</dbReference>
<dbReference type="InterPro" id="IPR050651">
    <property type="entry name" value="Plant_Cytochrome_P450_Monoox"/>
</dbReference>
<dbReference type="PANTHER" id="PTHR47947:SF26">
    <property type="entry name" value="CYTOCHROME P450"/>
    <property type="match status" value="1"/>
</dbReference>
<evidence type="ECO:0000256" key="6">
    <source>
        <dbReference type="ARBA" id="ARBA00022723"/>
    </source>
</evidence>
<dbReference type="CDD" id="cd20653">
    <property type="entry name" value="CYP81"/>
    <property type="match status" value="1"/>
</dbReference>
<dbReference type="PRINTS" id="PR00463">
    <property type="entry name" value="EP450I"/>
</dbReference>
<comment type="catalytic activity">
    <reaction evidence="13">
        <text>(+)-piperitol + reduced [NADPH--hemoprotein reductase] + O2 = (+)-sesamin + oxidized [NADPH--hemoprotein reductase] + 2 H2O + H(+)</text>
        <dbReference type="Rhea" id="RHEA:56780"/>
        <dbReference type="Rhea" id="RHEA-COMP:11964"/>
        <dbReference type="Rhea" id="RHEA-COMP:11965"/>
        <dbReference type="ChEBI" id="CHEBI:15377"/>
        <dbReference type="ChEBI" id="CHEBI:15378"/>
        <dbReference type="ChEBI" id="CHEBI:15379"/>
        <dbReference type="ChEBI" id="CHEBI:57618"/>
        <dbReference type="ChEBI" id="CHEBI:58210"/>
        <dbReference type="ChEBI" id="CHEBI:66470"/>
        <dbReference type="ChEBI" id="CHEBI:141003"/>
        <dbReference type="EC" id="1.14.19.74"/>
    </reaction>
    <physiologicalReaction direction="left-to-right" evidence="13">
        <dbReference type="Rhea" id="RHEA:56781"/>
    </physiologicalReaction>
</comment>
<evidence type="ECO:0000313" key="17">
    <source>
        <dbReference type="EMBL" id="GER30935.1"/>
    </source>
</evidence>
<comment type="function">
    <text evidence="14">Involved in the biosynthesis of (+)-sesamin, a furofuran class lignan. Functions in a dual catalytic mode. Catalyzes the synthesis of (+)-sesamin from (+)- pinoresinol by formation of two successive methylenedioxy bridges on (+)-pinoresinol and (+)-piperitol, respectively.</text>
</comment>
<feature type="binding site" description="axial binding residue" evidence="16">
    <location>
        <position position="440"/>
    </location>
    <ligand>
        <name>heme</name>
        <dbReference type="ChEBI" id="CHEBI:30413"/>
    </ligand>
    <ligandPart>
        <name>Fe</name>
        <dbReference type="ChEBI" id="CHEBI:18248"/>
    </ligandPart>
</feature>
<accession>A0A5A7PDB3</accession>
<dbReference type="PRINTS" id="PR00385">
    <property type="entry name" value="P450"/>
</dbReference>
<evidence type="ECO:0000256" key="12">
    <source>
        <dbReference type="ARBA" id="ARBA00052022"/>
    </source>
</evidence>
<name>A0A5A7PDB3_STRAF</name>
<keyword evidence="8" id="KW-0560">Oxidoreductase</keyword>
<dbReference type="Proteomes" id="UP000325081">
    <property type="component" value="Unassembled WGS sequence"/>
</dbReference>
<reference evidence="18" key="1">
    <citation type="journal article" date="2019" name="Curr. Biol.">
        <title>Genome Sequence of Striga asiatica Provides Insight into the Evolution of Plant Parasitism.</title>
        <authorList>
            <person name="Yoshida S."/>
            <person name="Kim S."/>
            <person name="Wafula E.K."/>
            <person name="Tanskanen J."/>
            <person name="Kim Y.M."/>
            <person name="Honaas L."/>
            <person name="Yang Z."/>
            <person name="Spallek T."/>
            <person name="Conn C.E."/>
            <person name="Ichihashi Y."/>
            <person name="Cheong K."/>
            <person name="Cui S."/>
            <person name="Der J.P."/>
            <person name="Gundlach H."/>
            <person name="Jiao Y."/>
            <person name="Hori C."/>
            <person name="Ishida J.K."/>
            <person name="Kasahara H."/>
            <person name="Kiba T."/>
            <person name="Kim M.S."/>
            <person name="Koo N."/>
            <person name="Laohavisit A."/>
            <person name="Lee Y.H."/>
            <person name="Lumba S."/>
            <person name="McCourt P."/>
            <person name="Mortimer J.C."/>
            <person name="Mutuku J.M."/>
            <person name="Nomura T."/>
            <person name="Sasaki-Sekimoto Y."/>
            <person name="Seto Y."/>
            <person name="Wang Y."/>
            <person name="Wakatake T."/>
            <person name="Sakakibara H."/>
            <person name="Demura T."/>
            <person name="Yamaguchi S."/>
            <person name="Yoneyama K."/>
            <person name="Manabe R.I."/>
            <person name="Nelson D.C."/>
            <person name="Schulman A.H."/>
            <person name="Timko M.P."/>
            <person name="dePamphilis C.W."/>
            <person name="Choi D."/>
            <person name="Shirasu K."/>
        </authorList>
    </citation>
    <scope>NUCLEOTIDE SEQUENCE [LARGE SCALE GENOMIC DNA]</scope>
    <source>
        <strain evidence="18">cv. UVA1</strain>
    </source>
</reference>
<dbReference type="InterPro" id="IPR001128">
    <property type="entry name" value="Cyt_P450"/>
</dbReference>
<evidence type="ECO:0000256" key="7">
    <source>
        <dbReference type="ARBA" id="ARBA00022989"/>
    </source>
</evidence>
<comment type="similarity">
    <text evidence="3">Belongs to the cytochrome P450 family.</text>
</comment>
<comment type="subcellular location">
    <subcellularLocation>
        <location evidence="2">Membrane</location>
        <topology evidence="2">Single-pass membrane protein</topology>
    </subcellularLocation>
</comment>
<evidence type="ECO:0000256" key="9">
    <source>
        <dbReference type="ARBA" id="ARBA00023004"/>
    </source>
</evidence>
<dbReference type="InterPro" id="IPR036396">
    <property type="entry name" value="Cyt_P450_sf"/>
</dbReference>
<dbReference type="InterPro" id="IPR002401">
    <property type="entry name" value="Cyt_P450_E_grp-I"/>
</dbReference>
<sequence>MMMSSSMLYPALLLALLTIFLVKLLLFPKNKFNGKLPPSPAQSLPILGHLHLLKTPIHRTHQKLAEKVGPIFSLRLGHRRLMVVVSSPELVEECFVRNDVVLANRPHLVFNKYMGYNHTTLVDSSYGDHWRNLRRLTTVEVLSGTRLNSFNSIRHDEIRLLLQKLYGTSASGFARVALRSCLSELTFNNIMRMVAGKRYFGEGDEEATEFREMIEEVFSYGEVSNPADFIPVLRWIDYKGFDKKLGKVSRKMDAILQRLIDEQRQRSKVNGGNTMIDHMLSLQDKEPQYYNDTIIKGIISDMLLAGTDTSAVTVEWAMSALLNNPEKLQKARIEIDNLVGKDRLINESDVPKLHYLQHIISETFRLFPAAPLLVPHEASADCTIGGYHIPRGTIMMANAWAIHRDPKIWDDPTSFIPERFEAAEVGPTKLMPFGLGRRSCPGMGLAQRVVGLTLASLIQGFDWQRVDEALVDLTEGTGLSMPKLQPLEAMCRARDVLHNVFGGVEIIESTMQIIWLYPSLTLLFILLISLKSLSLRSKNLKLPPSPARALPIFGHLHLLKPPIHRTFQHLAEQVGPIFSLRLVNRLVVVVSSPDLVHECFTEKDVVLADRPRLISGEYLGYNYTTLVGASYGDHWRNLRRLATVEVFSAARLNSFESVRLDEVRLLIQKLHRASSAGFARVGLRPNLSEATFNVIMRMVMLLAGTDTTSVTIEWAMSVLLNNPEKLQKAKIEIDNFVGKDRLINESDVSKLPYLQHIISENFRLFPAAPLLIPHEASSDCTIGGYDIPRGTILMVNAWAIHRDPKIWDDPTSFIPERFEAGEVGPTKLMPFGMGRRSCPGMGLAHRVVGLTLGSLIQGFEWQRTDEDLVDLAEGTGTSMSKLIPLEAMCKARDVLQNVFHGQA</sequence>
<dbReference type="FunFam" id="1.10.630.10:FF:000023">
    <property type="entry name" value="Cytochrome P450 family protein"/>
    <property type="match status" value="1"/>
</dbReference>
<keyword evidence="5" id="KW-0812">Transmembrane</keyword>
<keyword evidence="9 16" id="KW-0408">Iron</keyword>
<evidence type="ECO:0000256" key="3">
    <source>
        <dbReference type="ARBA" id="ARBA00010617"/>
    </source>
</evidence>
<evidence type="ECO:0000313" key="18">
    <source>
        <dbReference type="Proteomes" id="UP000325081"/>
    </source>
</evidence>
<evidence type="ECO:0000256" key="4">
    <source>
        <dbReference type="ARBA" id="ARBA00022617"/>
    </source>
</evidence>
<keyword evidence="10" id="KW-0503">Monooxygenase</keyword>
<evidence type="ECO:0000256" key="5">
    <source>
        <dbReference type="ARBA" id="ARBA00022692"/>
    </source>
</evidence>
<evidence type="ECO:0000256" key="11">
    <source>
        <dbReference type="ARBA" id="ARBA00023136"/>
    </source>
</evidence>
<gene>
    <name evidence="17" type="ORF">STAS_06905</name>
</gene>
<dbReference type="Gene3D" id="1.10.630.10">
    <property type="entry name" value="Cytochrome P450"/>
    <property type="match status" value="3"/>
</dbReference>
<evidence type="ECO:0000256" key="16">
    <source>
        <dbReference type="PIRSR" id="PIRSR602401-1"/>
    </source>
</evidence>
<comment type="caution">
    <text evidence="17">The sequence shown here is derived from an EMBL/GenBank/DDBJ whole genome shotgun (WGS) entry which is preliminary data.</text>
</comment>
<keyword evidence="7" id="KW-1133">Transmembrane helix</keyword>
<dbReference type="SUPFAM" id="SSF48264">
    <property type="entry name" value="Cytochrome P450"/>
    <property type="match status" value="2"/>
</dbReference>
<comment type="catalytic activity">
    <reaction evidence="12">
        <text>(+)-pinoresinol + reduced [NADPH--hemoprotein reductase] + O2 = (+)-piperitol + oxidized [NADPH--hemoprotein reductase] + 2 H2O + H(+)</text>
        <dbReference type="Rhea" id="RHEA:56776"/>
        <dbReference type="Rhea" id="RHEA-COMP:11964"/>
        <dbReference type="Rhea" id="RHEA-COMP:11965"/>
        <dbReference type="ChEBI" id="CHEBI:40"/>
        <dbReference type="ChEBI" id="CHEBI:15377"/>
        <dbReference type="ChEBI" id="CHEBI:15378"/>
        <dbReference type="ChEBI" id="CHEBI:15379"/>
        <dbReference type="ChEBI" id="CHEBI:57618"/>
        <dbReference type="ChEBI" id="CHEBI:58210"/>
        <dbReference type="ChEBI" id="CHEBI:141003"/>
        <dbReference type="EC" id="1.14.19.74"/>
    </reaction>
    <physiologicalReaction direction="left-to-right" evidence="12">
        <dbReference type="Rhea" id="RHEA:56777"/>
    </physiologicalReaction>
</comment>
<proteinExistence type="inferred from homology"/>
<evidence type="ECO:0000256" key="8">
    <source>
        <dbReference type="ARBA" id="ARBA00023002"/>
    </source>
</evidence>
<keyword evidence="11" id="KW-0472">Membrane</keyword>
<keyword evidence="6 16" id="KW-0479">Metal-binding</keyword>
<evidence type="ECO:0000256" key="13">
    <source>
        <dbReference type="ARBA" id="ARBA00052057"/>
    </source>
</evidence>
<protein>
    <recommendedName>
        <fullName evidence="15">(+)-piperitol/(+)-sesamin synthase</fullName>
        <ecNumber evidence="15">1.14.19.74</ecNumber>
    </recommendedName>
</protein>
<evidence type="ECO:0000256" key="15">
    <source>
        <dbReference type="ARBA" id="ARBA00066876"/>
    </source>
</evidence>
<dbReference type="Pfam" id="PF00067">
    <property type="entry name" value="p450"/>
    <property type="match status" value="2"/>
</dbReference>